<accession>A0ABP8DXY2</accession>
<keyword evidence="2" id="KW-0472">Membrane</keyword>
<dbReference type="EMBL" id="BAABAU010000001">
    <property type="protein sequence ID" value="GAA4264842.1"/>
    <property type="molecule type" value="Genomic_DNA"/>
</dbReference>
<name>A0ABP8DXY2_9MICO</name>
<protein>
    <recommendedName>
        <fullName evidence="5">DUF2530 domain-containing protein</fullName>
    </recommendedName>
</protein>
<comment type="caution">
    <text evidence="3">The sequence shown here is derived from an EMBL/GenBank/DDBJ whole genome shotgun (WGS) entry which is preliminary data.</text>
</comment>
<keyword evidence="2" id="KW-0812">Transmembrane</keyword>
<evidence type="ECO:0000256" key="1">
    <source>
        <dbReference type="SAM" id="MobiDB-lite"/>
    </source>
</evidence>
<dbReference type="RefSeq" id="WP_344793417.1">
    <property type="nucleotide sequence ID" value="NZ_BAABAU010000001.1"/>
</dbReference>
<keyword evidence="2" id="KW-1133">Transmembrane helix</keyword>
<gene>
    <name evidence="3" type="ORF">GCM10022256_04540</name>
</gene>
<proteinExistence type="predicted"/>
<feature type="transmembrane region" description="Helical" evidence="2">
    <location>
        <begin position="54"/>
        <end position="76"/>
    </location>
</feature>
<reference evidence="4" key="1">
    <citation type="journal article" date="2019" name="Int. J. Syst. Evol. Microbiol.">
        <title>The Global Catalogue of Microorganisms (GCM) 10K type strain sequencing project: providing services to taxonomists for standard genome sequencing and annotation.</title>
        <authorList>
            <consortium name="The Broad Institute Genomics Platform"/>
            <consortium name="The Broad Institute Genome Sequencing Center for Infectious Disease"/>
            <person name="Wu L."/>
            <person name="Ma J."/>
        </authorList>
    </citation>
    <scope>NUCLEOTIDE SEQUENCE [LARGE SCALE GENOMIC DNA]</scope>
    <source>
        <strain evidence="4">JCM 17442</strain>
    </source>
</reference>
<organism evidence="3 4">
    <name type="scientific">Frondihabitans peucedani</name>
    <dbReference type="NCBI Taxonomy" id="598626"/>
    <lineage>
        <taxon>Bacteria</taxon>
        <taxon>Bacillati</taxon>
        <taxon>Actinomycetota</taxon>
        <taxon>Actinomycetes</taxon>
        <taxon>Micrococcales</taxon>
        <taxon>Microbacteriaceae</taxon>
        <taxon>Frondihabitans</taxon>
    </lineage>
</organism>
<feature type="region of interest" description="Disordered" evidence="1">
    <location>
        <begin position="1"/>
        <end position="27"/>
    </location>
</feature>
<dbReference type="Proteomes" id="UP001501594">
    <property type="component" value="Unassembled WGS sequence"/>
</dbReference>
<keyword evidence="4" id="KW-1185">Reference proteome</keyword>
<sequence>MTEQQGIPPMAPVRADDAIPERSPWGSPRSVLTRLSCILLGWAAVFVATEVLHLPLGALVAGGLAILVAAVAFDFVRWRRRRRR</sequence>
<evidence type="ECO:0000313" key="3">
    <source>
        <dbReference type="EMBL" id="GAA4264842.1"/>
    </source>
</evidence>
<evidence type="ECO:0000256" key="2">
    <source>
        <dbReference type="SAM" id="Phobius"/>
    </source>
</evidence>
<evidence type="ECO:0000313" key="4">
    <source>
        <dbReference type="Proteomes" id="UP001501594"/>
    </source>
</evidence>
<evidence type="ECO:0008006" key="5">
    <source>
        <dbReference type="Google" id="ProtNLM"/>
    </source>
</evidence>